<name>A0A109HFZ0_XANCT</name>
<evidence type="ECO:0000313" key="2">
    <source>
        <dbReference type="Proteomes" id="UP000055854"/>
    </source>
</evidence>
<gene>
    <name evidence="1" type="ORF">ATB53_00960</name>
</gene>
<reference evidence="1 2" key="1">
    <citation type="submission" date="2015-11" db="EMBL/GenBank/DDBJ databases">
        <title>Long Read and Single Molecule DNA Sequencing Simplifies Genome Assembly and TAL Effector Gene Analysis of Xanthomonas translucens.</title>
        <authorList>
            <person name="Peng Z."/>
            <person name="Hu Y."/>
            <person name="Xie J."/>
            <person name="Potnis N."/>
            <person name="Akhunova A."/>
            <person name="Jones J."/>
            <person name="Liu Z."/>
            <person name="White F."/>
            <person name="Liu S."/>
        </authorList>
    </citation>
    <scope>NUCLEOTIDE SEQUENCE [LARGE SCALE GENOMIC DNA]</scope>
    <source>
        <strain evidence="1 2">B1</strain>
    </source>
</reference>
<sequence length="88" mass="10317">MPPDCLSRNLWTRFAERYQHEPATRGDETTPEKIARFKREESFMKARWGKALQQDPYYNVNLTVESTPFTLAYPPRPWEPQSSGRALA</sequence>
<proteinExistence type="predicted"/>
<dbReference type="RefSeq" id="WP_058359728.1">
    <property type="nucleotide sequence ID" value="NZ_CP089999.1"/>
</dbReference>
<dbReference type="EMBL" id="LNTA01000126">
    <property type="protein sequence ID" value="KWV13801.1"/>
    <property type="molecule type" value="Genomic_DNA"/>
</dbReference>
<comment type="caution">
    <text evidence="1">The sequence shown here is derived from an EMBL/GenBank/DDBJ whole genome shotgun (WGS) entry which is preliminary data.</text>
</comment>
<organism evidence="1 2">
    <name type="scientific">Xanthomonas campestris pv. translucens</name>
    <dbReference type="NCBI Taxonomy" id="343"/>
    <lineage>
        <taxon>Bacteria</taxon>
        <taxon>Pseudomonadati</taxon>
        <taxon>Pseudomonadota</taxon>
        <taxon>Gammaproteobacteria</taxon>
        <taxon>Lysobacterales</taxon>
        <taxon>Lysobacteraceae</taxon>
        <taxon>Xanthomonas</taxon>
        <taxon>Xanthomonas translucens group</taxon>
    </lineage>
</organism>
<accession>A0A109HFZ0</accession>
<evidence type="ECO:0000313" key="1">
    <source>
        <dbReference type="EMBL" id="KWV13801.1"/>
    </source>
</evidence>
<dbReference type="AlphaFoldDB" id="A0A109HFZ0"/>
<protein>
    <submittedName>
        <fullName evidence="1">Uncharacterized protein</fullName>
    </submittedName>
</protein>
<dbReference type="Proteomes" id="UP000055854">
    <property type="component" value="Unassembled WGS sequence"/>
</dbReference>